<dbReference type="InterPro" id="IPR003646">
    <property type="entry name" value="SH3-like_bac-type"/>
</dbReference>
<accession>A0A413RXG2</accession>
<feature type="domain" description="SH3b" evidence="1">
    <location>
        <begin position="231"/>
        <end position="295"/>
    </location>
</feature>
<sequence length="295" mass="32929">MTLEFTTSKDAEFKPYIVSLKIEQAINVNGEDIALKANDGTVSVVKCIHVSDTKWSSDAENHWHNCKNADCGEKILKTVEKHKVVVIPAVSSTCTKDGLTAGKKCSVCGYIIEKQQVVKAKGHTPVKLKAVKATVNRTGLTAGSKCKICGEILQAQKIIPKIKQTYTITMKKSARTTQKIKMYQKKNKASKVLKKIKAGEKITILDIKKDWYCIKYKGKIGYIKATGTVWKAKVTVDDGKLILRSGPSKKYSIISSYGNGTRVYIYGRTKNGWYKVRVKNKKNGKQGYMYTEFVK</sequence>
<gene>
    <name evidence="2" type="ORF">DW929_09500</name>
</gene>
<dbReference type="PANTHER" id="PTHR34408:SF1">
    <property type="entry name" value="GLYCOSYL HYDROLASE FAMILY 19 DOMAIN-CONTAINING PROTEIN HI_1415"/>
    <property type="match status" value="1"/>
</dbReference>
<dbReference type="AlphaFoldDB" id="A0A413RXG2"/>
<comment type="caution">
    <text evidence="2">The sequence shown here is derived from an EMBL/GenBank/DDBJ whole genome shotgun (WGS) entry which is preliminary data.</text>
</comment>
<evidence type="ECO:0000313" key="2">
    <source>
        <dbReference type="EMBL" id="RHA53212.1"/>
    </source>
</evidence>
<name>A0A413RXG2_9FIRM</name>
<dbReference type="Proteomes" id="UP000284598">
    <property type="component" value="Unassembled WGS sequence"/>
</dbReference>
<evidence type="ECO:0000313" key="3">
    <source>
        <dbReference type="Proteomes" id="UP000284598"/>
    </source>
</evidence>
<reference evidence="2 3" key="1">
    <citation type="submission" date="2018-08" db="EMBL/GenBank/DDBJ databases">
        <title>A genome reference for cultivated species of the human gut microbiota.</title>
        <authorList>
            <person name="Zou Y."/>
            <person name="Xue W."/>
            <person name="Luo G."/>
        </authorList>
    </citation>
    <scope>NUCLEOTIDE SEQUENCE [LARGE SCALE GENOMIC DNA]</scope>
    <source>
        <strain evidence="2 3">AM43-2</strain>
    </source>
</reference>
<dbReference type="Gene3D" id="2.30.30.40">
    <property type="entry name" value="SH3 Domains"/>
    <property type="match status" value="2"/>
</dbReference>
<proteinExistence type="predicted"/>
<evidence type="ECO:0000259" key="1">
    <source>
        <dbReference type="PROSITE" id="PS51781"/>
    </source>
</evidence>
<dbReference type="InterPro" id="IPR052354">
    <property type="entry name" value="Cell_Wall_Dynamics_Protein"/>
</dbReference>
<organism evidence="2 3">
    <name type="scientific">Eubacterium ventriosum</name>
    <dbReference type="NCBI Taxonomy" id="39496"/>
    <lineage>
        <taxon>Bacteria</taxon>
        <taxon>Bacillati</taxon>
        <taxon>Bacillota</taxon>
        <taxon>Clostridia</taxon>
        <taxon>Eubacteriales</taxon>
        <taxon>Eubacteriaceae</taxon>
        <taxon>Eubacterium</taxon>
    </lineage>
</organism>
<dbReference type="SMART" id="SM00287">
    <property type="entry name" value="SH3b"/>
    <property type="match status" value="2"/>
</dbReference>
<protein>
    <submittedName>
        <fullName evidence="2">SH3 domain-containing protein</fullName>
    </submittedName>
</protein>
<dbReference type="EMBL" id="QSFO01000011">
    <property type="protein sequence ID" value="RHA53212.1"/>
    <property type="molecule type" value="Genomic_DNA"/>
</dbReference>
<dbReference type="PANTHER" id="PTHR34408">
    <property type="entry name" value="FAMILY PROTEIN, PUTATIVE-RELATED"/>
    <property type="match status" value="1"/>
</dbReference>
<dbReference type="Pfam" id="PF08239">
    <property type="entry name" value="SH3_3"/>
    <property type="match status" value="2"/>
</dbReference>
<dbReference type="PROSITE" id="PS51781">
    <property type="entry name" value="SH3B"/>
    <property type="match status" value="1"/>
</dbReference>
<dbReference type="RefSeq" id="WP_118025575.1">
    <property type="nucleotide sequence ID" value="NZ_JBGLEX010000001.1"/>
</dbReference>